<accession>A0AAN6SY89</accession>
<dbReference type="Proteomes" id="UP001305647">
    <property type="component" value="Unassembled WGS sequence"/>
</dbReference>
<reference evidence="2" key="2">
    <citation type="submission" date="2023-05" db="EMBL/GenBank/DDBJ databases">
        <authorList>
            <consortium name="Lawrence Berkeley National Laboratory"/>
            <person name="Steindorff A."/>
            <person name="Hensen N."/>
            <person name="Bonometti L."/>
            <person name="Westerberg I."/>
            <person name="Brannstrom I.O."/>
            <person name="Guillou S."/>
            <person name="Cros-Aarteil S."/>
            <person name="Calhoun S."/>
            <person name="Haridas S."/>
            <person name="Kuo A."/>
            <person name="Mondo S."/>
            <person name="Pangilinan J."/>
            <person name="Riley R."/>
            <person name="Labutti K."/>
            <person name="Andreopoulos B."/>
            <person name="Lipzen A."/>
            <person name="Chen C."/>
            <person name="Yanf M."/>
            <person name="Daum C."/>
            <person name="Ng V."/>
            <person name="Clum A."/>
            <person name="Ohm R."/>
            <person name="Martin F."/>
            <person name="Silar P."/>
            <person name="Natvig D."/>
            <person name="Lalanne C."/>
            <person name="Gautier V."/>
            <person name="Ament-Velasquez S.L."/>
            <person name="Kruys A."/>
            <person name="Hutchinson M.I."/>
            <person name="Powell A.J."/>
            <person name="Barry K."/>
            <person name="Miller A.N."/>
            <person name="Grigoriev I.V."/>
            <person name="Debuchy R."/>
            <person name="Gladieux P."/>
            <person name="Thoren M.H."/>
            <person name="Johannesson H."/>
        </authorList>
    </citation>
    <scope>NUCLEOTIDE SEQUENCE</scope>
    <source>
        <strain evidence="2">CBS 757.83</strain>
    </source>
</reference>
<keyword evidence="3" id="KW-1185">Reference proteome</keyword>
<comment type="caution">
    <text evidence="2">The sequence shown here is derived from an EMBL/GenBank/DDBJ whole genome shotgun (WGS) entry which is preliminary data.</text>
</comment>
<name>A0AAN6SY89_9PEZI</name>
<feature type="region of interest" description="Disordered" evidence="1">
    <location>
        <begin position="15"/>
        <end position="78"/>
    </location>
</feature>
<sequence length="118" mass="12525">MESYEHLDPQLDGLDLGIFSATGPQTFLSQPGAPHGPSPGFHTPELSSQARGYPPRSYGYQGVPRFPPQAPGAGRPVNIVLPNGGTEAQRYVSRVYNASDSTDGRQSVIDQQGRASGT</sequence>
<dbReference type="EMBL" id="MU863668">
    <property type="protein sequence ID" value="KAK4097798.1"/>
    <property type="molecule type" value="Genomic_DNA"/>
</dbReference>
<dbReference type="AlphaFoldDB" id="A0AAN6SY89"/>
<protein>
    <submittedName>
        <fullName evidence="2">Uncharacterized protein</fullName>
    </submittedName>
</protein>
<organism evidence="2 3">
    <name type="scientific">Parathielavia hyrcaniae</name>
    <dbReference type="NCBI Taxonomy" id="113614"/>
    <lineage>
        <taxon>Eukaryota</taxon>
        <taxon>Fungi</taxon>
        <taxon>Dikarya</taxon>
        <taxon>Ascomycota</taxon>
        <taxon>Pezizomycotina</taxon>
        <taxon>Sordariomycetes</taxon>
        <taxon>Sordariomycetidae</taxon>
        <taxon>Sordariales</taxon>
        <taxon>Chaetomiaceae</taxon>
        <taxon>Parathielavia</taxon>
    </lineage>
</organism>
<feature type="region of interest" description="Disordered" evidence="1">
    <location>
        <begin position="96"/>
        <end position="118"/>
    </location>
</feature>
<reference evidence="2" key="1">
    <citation type="journal article" date="2023" name="Mol. Phylogenet. Evol.">
        <title>Genome-scale phylogeny and comparative genomics of the fungal order Sordariales.</title>
        <authorList>
            <person name="Hensen N."/>
            <person name="Bonometti L."/>
            <person name="Westerberg I."/>
            <person name="Brannstrom I.O."/>
            <person name="Guillou S."/>
            <person name="Cros-Aarteil S."/>
            <person name="Calhoun S."/>
            <person name="Haridas S."/>
            <person name="Kuo A."/>
            <person name="Mondo S."/>
            <person name="Pangilinan J."/>
            <person name="Riley R."/>
            <person name="LaButti K."/>
            <person name="Andreopoulos B."/>
            <person name="Lipzen A."/>
            <person name="Chen C."/>
            <person name="Yan M."/>
            <person name="Daum C."/>
            <person name="Ng V."/>
            <person name="Clum A."/>
            <person name="Steindorff A."/>
            <person name="Ohm R.A."/>
            <person name="Martin F."/>
            <person name="Silar P."/>
            <person name="Natvig D.O."/>
            <person name="Lalanne C."/>
            <person name="Gautier V."/>
            <person name="Ament-Velasquez S.L."/>
            <person name="Kruys A."/>
            <person name="Hutchinson M.I."/>
            <person name="Powell A.J."/>
            <person name="Barry K."/>
            <person name="Miller A.N."/>
            <person name="Grigoriev I.V."/>
            <person name="Debuchy R."/>
            <person name="Gladieux P."/>
            <person name="Hiltunen Thoren M."/>
            <person name="Johannesson H."/>
        </authorList>
    </citation>
    <scope>NUCLEOTIDE SEQUENCE</scope>
    <source>
        <strain evidence="2">CBS 757.83</strain>
    </source>
</reference>
<gene>
    <name evidence="2" type="ORF">N658DRAFT_500110</name>
</gene>
<proteinExistence type="predicted"/>
<evidence type="ECO:0000313" key="3">
    <source>
        <dbReference type="Proteomes" id="UP001305647"/>
    </source>
</evidence>
<evidence type="ECO:0000313" key="2">
    <source>
        <dbReference type="EMBL" id="KAK4097798.1"/>
    </source>
</evidence>
<evidence type="ECO:0000256" key="1">
    <source>
        <dbReference type="SAM" id="MobiDB-lite"/>
    </source>
</evidence>